<dbReference type="EMBL" id="HG916855">
    <property type="protein sequence ID" value="CDM62744.1"/>
    <property type="molecule type" value="Genomic_DNA"/>
</dbReference>
<reference evidence="1" key="1">
    <citation type="submission" date="2013-11" db="EMBL/GenBank/DDBJ databases">
        <title>Draft genome sequence of the broad-host-range Rhizobium sp. LPU83 strain, a member of the low-genetic diversity Oregon-like Rhizobium sp. group.</title>
        <authorList>
            <person name="Wibberg D."/>
            <person name="Puehler A."/>
            <person name="Schlueter A."/>
        </authorList>
    </citation>
    <scope>NUCLEOTIDE SEQUENCE [LARGE SCALE GENOMIC DNA]</scope>
    <source>
        <strain evidence="1">LPU83</strain>
        <plasmid evidence="1">pLPU83d</plasmid>
    </source>
</reference>
<protein>
    <submittedName>
        <fullName evidence="1">Membrane-anchored protein</fullName>
    </submittedName>
</protein>
<dbReference type="KEGG" id="rhl:LPU83_pLPU83d_1374"/>
<evidence type="ECO:0000313" key="1">
    <source>
        <dbReference type="EMBL" id="CDM62744.1"/>
    </source>
</evidence>
<dbReference type="PATRIC" id="fig|348824.6.peg.7099"/>
<sequence>MHSFGYLQAWTDGTNVNDFRAILVCYISPSRRCLRHGSADLWQTVARTDRAGQAYDEMLACSRLRGRCGDIIMDIRNLLAGWQGVLEWVAAERKRPIQHVQFPAKPSPLTASGSITGKPATERNARMTQGSFGFPPADLRLRALGEIHARPYALVQAPRVIFQLAFLTESAGDNDHEMLADLSRSSGVAPPARETSHHAISWGQGTLRWERHTEFSTYFWDCPAPDRFGVPIAVHPFGDSFSPPGPFISGIRLEIRPDTPETAQEIFVFDPTSLCRSELRNGQATILTDFRQDGDGLTKFLVIDRGMSDSARGALVQRLLDIETYRTLAMMGLPLAQSLSPEIRQIESGLTAITQRMKLHAREEADQMLSEITRLAAELEANAALSLYRFGASRAYYDIVQERIRALAETAMPGSETLGSFLERRLAPAMRTCQSVEERQANLSRKLARATALLRSWIDVELERINTTVLNSMDRRAQLQLRLQQTVEGLSVAAISYYVVGLFGYVAKGAHNVGFEVSPETLTGLSVPIVVAGMWLVVRSIRRRHAEEDKH</sequence>
<keyword evidence="1" id="KW-0614">Plasmid</keyword>
<dbReference type="Proteomes" id="UP000019443">
    <property type="component" value="Plasmid pLPU83d"/>
</dbReference>
<organism evidence="1 2">
    <name type="scientific">Rhizobium favelukesii</name>
    <dbReference type="NCBI Taxonomy" id="348824"/>
    <lineage>
        <taxon>Bacteria</taxon>
        <taxon>Pseudomonadati</taxon>
        <taxon>Pseudomonadota</taxon>
        <taxon>Alphaproteobacteria</taxon>
        <taxon>Hyphomicrobiales</taxon>
        <taxon>Rhizobiaceae</taxon>
        <taxon>Rhizobium/Agrobacterium group</taxon>
        <taxon>Rhizobium</taxon>
    </lineage>
</organism>
<geneLocation type="plasmid" evidence="1 2">
    <name>pLPU83d</name>
</geneLocation>
<name>W6RPR2_9HYPH</name>
<accession>W6RPR2</accession>
<dbReference type="Pfam" id="PF11902">
    <property type="entry name" value="DUF3422"/>
    <property type="match status" value="1"/>
</dbReference>
<proteinExistence type="predicted"/>
<evidence type="ECO:0000313" key="2">
    <source>
        <dbReference type="Proteomes" id="UP000019443"/>
    </source>
</evidence>
<dbReference type="AlphaFoldDB" id="W6RPR2"/>
<dbReference type="InterPro" id="IPR021830">
    <property type="entry name" value="DUF3422"/>
</dbReference>
<keyword evidence="2" id="KW-1185">Reference proteome</keyword>
<gene>
    <name evidence="1" type="ORF">LPU83_pLPU83d_1374</name>
</gene>
<dbReference type="HOGENOM" id="CLU_035873_0_0_5"/>